<sequence>MSNTARIRPDVSLDDQLVADALELNIDLSSAAADGIAKAVKAERERLWLIENAEAFAASNRYVAEHGLPLARYRQF</sequence>
<keyword evidence="3" id="KW-1185">Reference proteome</keyword>
<gene>
    <name evidence="2" type="ORF">LRX75_13615</name>
</gene>
<dbReference type="Proteomes" id="UP001139089">
    <property type="component" value="Unassembled WGS sequence"/>
</dbReference>
<organism evidence="2 3">
    <name type="scientific">Rhizobium quercicola</name>
    <dbReference type="NCBI Taxonomy" id="2901226"/>
    <lineage>
        <taxon>Bacteria</taxon>
        <taxon>Pseudomonadati</taxon>
        <taxon>Pseudomonadota</taxon>
        <taxon>Alphaproteobacteria</taxon>
        <taxon>Hyphomicrobiales</taxon>
        <taxon>Rhizobiaceae</taxon>
        <taxon>Rhizobium/Agrobacterium group</taxon>
        <taxon>Rhizobium</taxon>
    </lineage>
</organism>
<comment type="caution">
    <text evidence="2">The sequence shown here is derived from an EMBL/GenBank/DDBJ whole genome shotgun (WGS) entry which is preliminary data.</text>
</comment>
<dbReference type="InterPro" id="IPR009956">
    <property type="entry name" value="Post-segregation_anti-tox_CcdA"/>
</dbReference>
<dbReference type="Pfam" id="PF07362">
    <property type="entry name" value="CcdA"/>
    <property type="match status" value="1"/>
</dbReference>
<evidence type="ECO:0000313" key="2">
    <source>
        <dbReference type="EMBL" id="MCD7110076.1"/>
    </source>
</evidence>
<keyword evidence="1" id="KW-1277">Toxin-antitoxin system</keyword>
<dbReference type="RefSeq" id="WP_231815207.1">
    <property type="nucleotide sequence ID" value="NZ_JAJOZR010000008.1"/>
</dbReference>
<protein>
    <submittedName>
        <fullName evidence="2">Type II toxin-antitoxin system CcdA family antitoxin</fullName>
    </submittedName>
</protein>
<dbReference type="EMBL" id="JAJOZR010000008">
    <property type="protein sequence ID" value="MCD7110076.1"/>
    <property type="molecule type" value="Genomic_DNA"/>
</dbReference>
<reference evidence="2" key="1">
    <citation type="submission" date="2021-12" db="EMBL/GenBank/DDBJ databases">
        <authorList>
            <person name="Li Y."/>
        </authorList>
    </citation>
    <scope>NUCLEOTIDE SEQUENCE</scope>
    <source>
        <strain evidence="2">DKSPLA3</strain>
    </source>
</reference>
<name>A0A9X1NVK2_9HYPH</name>
<dbReference type="AlphaFoldDB" id="A0A9X1NVK2"/>
<evidence type="ECO:0000313" key="3">
    <source>
        <dbReference type="Proteomes" id="UP001139089"/>
    </source>
</evidence>
<proteinExistence type="predicted"/>
<accession>A0A9X1NVK2</accession>
<evidence type="ECO:0000256" key="1">
    <source>
        <dbReference type="ARBA" id="ARBA00022649"/>
    </source>
</evidence>